<feature type="transmembrane region" description="Helical" evidence="6">
    <location>
        <begin position="125"/>
        <end position="144"/>
    </location>
</feature>
<keyword evidence="8" id="KW-1185">Reference proteome</keyword>
<dbReference type="InterPro" id="IPR038330">
    <property type="entry name" value="TspO/MBR-related_sf"/>
</dbReference>
<dbReference type="AlphaFoldDB" id="A0A4U2YLV8"/>
<accession>A0A4U2YLV8</accession>
<protein>
    <submittedName>
        <fullName evidence="7">Tryptophan-rich sensory protein</fullName>
    </submittedName>
</protein>
<reference evidence="7 8" key="1">
    <citation type="submission" date="2019-04" db="EMBL/GenBank/DDBJ databases">
        <authorList>
            <person name="Dong K."/>
        </authorList>
    </citation>
    <scope>NUCLEOTIDE SEQUENCE [LARGE SCALE GENOMIC DNA]</scope>
    <source>
        <strain evidence="8">dk3543</strain>
    </source>
</reference>
<evidence type="ECO:0000256" key="1">
    <source>
        <dbReference type="ARBA" id="ARBA00004141"/>
    </source>
</evidence>
<evidence type="ECO:0000256" key="4">
    <source>
        <dbReference type="ARBA" id="ARBA00022989"/>
    </source>
</evidence>
<keyword evidence="4 6" id="KW-1133">Transmembrane helix</keyword>
<feature type="transmembrane region" description="Helical" evidence="6">
    <location>
        <begin position="248"/>
        <end position="267"/>
    </location>
</feature>
<dbReference type="EMBL" id="SZPY01000002">
    <property type="protein sequence ID" value="TKI62206.1"/>
    <property type="molecule type" value="Genomic_DNA"/>
</dbReference>
<comment type="similarity">
    <text evidence="2">Belongs to the TspO/BZRP family.</text>
</comment>
<feature type="transmembrane region" description="Helical" evidence="6">
    <location>
        <begin position="219"/>
        <end position="236"/>
    </location>
</feature>
<keyword evidence="3 6" id="KW-0812">Transmembrane</keyword>
<evidence type="ECO:0000313" key="8">
    <source>
        <dbReference type="Proteomes" id="UP000307808"/>
    </source>
</evidence>
<sequence length="277" mass="28026">MTTQEHDVTRGRAPAATGNDRVRQVGVVASAVLGIAGAFWGSGAWGGEPVAEAAGGALSADATLLAPAGAAFSIWSVIYAGLVAWTVWHSLPGQASSALARATGWWGAASLLLNALWLLTVQAGLLWLSVVVILLLALVLGRLLTLVDESQPRAGVLITQVTHGLYLGWVSVATCANIAAVLVDSGIAPGRGVGEVVALVVLAAVCGLLWLYATYVGTARWSATAAAVWGLAWIAAGRLNDAPDSTVVGVGAIGAALVGVILTVLAARSRGASLARR</sequence>
<evidence type="ECO:0000256" key="5">
    <source>
        <dbReference type="ARBA" id="ARBA00023136"/>
    </source>
</evidence>
<proteinExistence type="inferred from homology"/>
<feature type="transmembrane region" description="Helical" evidence="6">
    <location>
        <begin position="165"/>
        <end position="187"/>
    </location>
</feature>
<evidence type="ECO:0000256" key="2">
    <source>
        <dbReference type="ARBA" id="ARBA00007524"/>
    </source>
</evidence>
<dbReference type="Proteomes" id="UP000307808">
    <property type="component" value="Unassembled WGS sequence"/>
</dbReference>
<keyword evidence="5 6" id="KW-0472">Membrane</keyword>
<comment type="caution">
    <text evidence="7">The sequence shown here is derived from an EMBL/GenBank/DDBJ whole genome shotgun (WGS) entry which is preliminary data.</text>
</comment>
<evidence type="ECO:0000313" key="7">
    <source>
        <dbReference type="EMBL" id="TKI62206.1"/>
    </source>
</evidence>
<evidence type="ECO:0000256" key="3">
    <source>
        <dbReference type="ARBA" id="ARBA00022692"/>
    </source>
</evidence>
<dbReference type="InterPro" id="IPR004307">
    <property type="entry name" value="TspO_MBR"/>
</dbReference>
<organism evidence="7 8">
    <name type="scientific">Nocardioides jishulii</name>
    <dbReference type="NCBI Taxonomy" id="2575440"/>
    <lineage>
        <taxon>Bacteria</taxon>
        <taxon>Bacillati</taxon>
        <taxon>Actinomycetota</taxon>
        <taxon>Actinomycetes</taxon>
        <taxon>Propionibacteriales</taxon>
        <taxon>Nocardioidaceae</taxon>
        <taxon>Nocardioides</taxon>
    </lineage>
</organism>
<dbReference type="Pfam" id="PF03073">
    <property type="entry name" value="TspO_MBR"/>
    <property type="match status" value="1"/>
</dbReference>
<feature type="transmembrane region" description="Helical" evidence="6">
    <location>
        <begin position="99"/>
        <end position="119"/>
    </location>
</feature>
<dbReference type="OrthoDB" id="5189031at2"/>
<name>A0A4U2YLV8_9ACTN</name>
<feature type="transmembrane region" description="Helical" evidence="6">
    <location>
        <begin position="65"/>
        <end position="87"/>
    </location>
</feature>
<comment type="subcellular location">
    <subcellularLocation>
        <location evidence="1">Membrane</location>
        <topology evidence="1">Multi-pass membrane protein</topology>
    </subcellularLocation>
</comment>
<evidence type="ECO:0000256" key="6">
    <source>
        <dbReference type="SAM" id="Phobius"/>
    </source>
</evidence>
<feature type="transmembrane region" description="Helical" evidence="6">
    <location>
        <begin position="25"/>
        <end position="45"/>
    </location>
</feature>
<gene>
    <name evidence="7" type="ORF">FC770_07265</name>
</gene>
<dbReference type="GO" id="GO:0016020">
    <property type="term" value="C:membrane"/>
    <property type="evidence" value="ECO:0007669"/>
    <property type="project" value="UniProtKB-SubCell"/>
</dbReference>
<feature type="transmembrane region" description="Helical" evidence="6">
    <location>
        <begin position="193"/>
        <end position="212"/>
    </location>
</feature>
<dbReference type="Gene3D" id="1.20.1260.100">
    <property type="entry name" value="TspO/MBR protein"/>
    <property type="match status" value="1"/>
</dbReference>